<dbReference type="InterPro" id="IPR007803">
    <property type="entry name" value="Asp/Arg/Pro-Hydrxlase"/>
</dbReference>
<protein>
    <submittedName>
        <fullName evidence="2">Aspartyl/asparaginyl beta-hydroxylase domain-containing protein</fullName>
    </submittedName>
</protein>
<dbReference type="RefSeq" id="WP_187466107.1">
    <property type="nucleotide sequence ID" value="NZ_JACSIT010000085.1"/>
</dbReference>
<comment type="caution">
    <text evidence="2">The sequence shown here is derived from an EMBL/GenBank/DDBJ whole genome shotgun (WGS) entry which is preliminary data.</text>
</comment>
<proteinExistence type="predicted"/>
<sequence>MDSHKLSLHFDARRLEEDLEKVLAASADWIDHYVTQNYEGSWSVIPLRANRNATHPVMMIYSDPTSDDYVDTPFLAACPYFAEVLGHFHTRLLAARLMRLGRGSIIKEHRDHDLDVEGGTVRIHVPVVTNPEVHFLLNGRRVIMQAGECWYLRLSDPHSVRNDGPDRVHLVMDMEVNDWVLAQLGAALAH</sequence>
<keyword evidence="3" id="KW-1185">Reference proteome</keyword>
<dbReference type="SUPFAM" id="SSF51197">
    <property type="entry name" value="Clavaminate synthase-like"/>
    <property type="match status" value="1"/>
</dbReference>
<evidence type="ECO:0000259" key="1">
    <source>
        <dbReference type="Pfam" id="PF05118"/>
    </source>
</evidence>
<dbReference type="Pfam" id="PF05118">
    <property type="entry name" value="Asp_Arg_Hydrox"/>
    <property type="match status" value="1"/>
</dbReference>
<dbReference type="Gene3D" id="2.60.120.330">
    <property type="entry name" value="B-lactam Antibiotic, Isopenicillin N Synthase, Chain"/>
    <property type="match status" value="1"/>
</dbReference>
<dbReference type="EMBL" id="JACSIT010000085">
    <property type="protein sequence ID" value="MBC6994016.1"/>
    <property type="molecule type" value="Genomic_DNA"/>
</dbReference>
<evidence type="ECO:0000313" key="2">
    <source>
        <dbReference type="EMBL" id="MBC6994016.1"/>
    </source>
</evidence>
<feature type="domain" description="Aspartyl/asparaginy/proline hydroxylase" evidence="1">
    <location>
        <begin position="12"/>
        <end position="175"/>
    </location>
</feature>
<dbReference type="AlphaFoldDB" id="A0A923T7Y9"/>
<reference evidence="2" key="1">
    <citation type="submission" date="2020-08" db="EMBL/GenBank/DDBJ databases">
        <title>Lewinella bacteria from marine environments.</title>
        <authorList>
            <person name="Zhong Y."/>
        </authorList>
    </citation>
    <scope>NUCLEOTIDE SEQUENCE</scope>
    <source>
        <strain evidence="2">KCTC 42187</strain>
    </source>
</reference>
<dbReference type="InterPro" id="IPR027443">
    <property type="entry name" value="IPNS-like_sf"/>
</dbReference>
<gene>
    <name evidence="2" type="ORF">H9S92_07575</name>
</gene>
<organism evidence="2 3">
    <name type="scientific">Neolewinella lacunae</name>
    <dbReference type="NCBI Taxonomy" id="1517758"/>
    <lineage>
        <taxon>Bacteria</taxon>
        <taxon>Pseudomonadati</taxon>
        <taxon>Bacteroidota</taxon>
        <taxon>Saprospiria</taxon>
        <taxon>Saprospirales</taxon>
        <taxon>Lewinellaceae</taxon>
        <taxon>Neolewinella</taxon>
    </lineage>
</organism>
<dbReference type="Proteomes" id="UP000650081">
    <property type="component" value="Unassembled WGS sequence"/>
</dbReference>
<accession>A0A923T7Y9</accession>
<name>A0A923T7Y9_9BACT</name>
<evidence type="ECO:0000313" key="3">
    <source>
        <dbReference type="Proteomes" id="UP000650081"/>
    </source>
</evidence>